<dbReference type="EMBL" id="KV441548">
    <property type="protein sequence ID" value="OAG11658.1"/>
    <property type="molecule type" value="Genomic_DNA"/>
</dbReference>
<dbReference type="STRING" id="1460663.A0A177CX85"/>
<dbReference type="RefSeq" id="XP_018042023.1">
    <property type="nucleotide sequence ID" value="XM_018177146.1"/>
</dbReference>
<dbReference type="OrthoDB" id="1263307at2759"/>
<keyword evidence="2" id="KW-0378">Hydrolase</keyword>
<dbReference type="InterPro" id="IPR000073">
    <property type="entry name" value="AB_hydrolase_1"/>
</dbReference>
<feature type="domain" description="AB hydrolase-1" evidence="1">
    <location>
        <begin position="6"/>
        <end position="233"/>
    </location>
</feature>
<name>A0A177CX85_9PLEO</name>
<dbReference type="GO" id="GO:0016787">
    <property type="term" value="F:hydrolase activity"/>
    <property type="evidence" value="ECO:0007669"/>
    <property type="project" value="UniProtKB-KW"/>
</dbReference>
<dbReference type="InParanoid" id="A0A177CX85"/>
<dbReference type="PANTHER" id="PTHR37017">
    <property type="entry name" value="AB HYDROLASE-1 DOMAIN-CONTAINING PROTEIN-RELATED"/>
    <property type="match status" value="1"/>
</dbReference>
<dbReference type="SUPFAM" id="SSF53474">
    <property type="entry name" value="alpha/beta-Hydrolases"/>
    <property type="match status" value="1"/>
</dbReference>
<evidence type="ECO:0000259" key="1">
    <source>
        <dbReference type="Pfam" id="PF12697"/>
    </source>
</evidence>
<proteinExistence type="predicted"/>
<protein>
    <submittedName>
        <fullName evidence="2">Alpha/beta-hydrolase</fullName>
    </submittedName>
</protein>
<dbReference type="Gene3D" id="3.40.50.1820">
    <property type="entry name" value="alpha/beta hydrolase"/>
    <property type="match status" value="1"/>
</dbReference>
<sequence length="240" mass="26096">MTNPSIVIVPGSFTAKGIYQDLVDRLRAKGFPALAINLLSSQKRLGLEPATMKDDAKRVRDVAEALLAQGKEVVVLGHSYGGVPMTEGLAGVPVKRIIYLAAIAPKVGQSHVESMPGPLIDALLDSSVGGYMHSDPAQLASGLGIDSWEFAYECAQKLPHHSVAAFTEKTTQAAYETVPVSYMFTEKDVIVTQEHQESYIKMMEEVTGSKIDVIRKPWGHCPNWSHPDELVDVLVKVAEK</sequence>
<evidence type="ECO:0000313" key="2">
    <source>
        <dbReference type="EMBL" id="OAG11658.1"/>
    </source>
</evidence>
<dbReference type="PANTHER" id="PTHR37017:SF13">
    <property type="entry name" value="AB HYDROLASE-1 DOMAIN-CONTAINING PROTEIN"/>
    <property type="match status" value="1"/>
</dbReference>
<dbReference type="GeneID" id="28760632"/>
<accession>A0A177CX85</accession>
<dbReference type="InterPro" id="IPR029058">
    <property type="entry name" value="AB_hydrolase_fold"/>
</dbReference>
<organism evidence="2 3">
    <name type="scientific">Paraphaeosphaeria sporulosa</name>
    <dbReference type="NCBI Taxonomy" id="1460663"/>
    <lineage>
        <taxon>Eukaryota</taxon>
        <taxon>Fungi</taxon>
        <taxon>Dikarya</taxon>
        <taxon>Ascomycota</taxon>
        <taxon>Pezizomycotina</taxon>
        <taxon>Dothideomycetes</taxon>
        <taxon>Pleosporomycetidae</taxon>
        <taxon>Pleosporales</taxon>
        <taxon>Massarineae</taxon>
        <taxon>Didymosphaeriaceae</taxon>
        <taxon>Paraphaeosphaeria</taxon>
    </lineage>
</organism>
<gene>
    <name evidence="2" type="ORF">CC84DRAFT_1159134</name>
</gene>
<dbReference type="InterPro" id="IPR052897">
    <property type="entry name" value="Sec-Metab_Biosynth_Hydrolase"/>
</dbReference>
<dbReference type="Proteomes" id="UP000077069">
    <property type="component" value="Unassembled WGS sequence"/>
</dbReference>
<keyword evidence="3" id="KW-1185">Reference proteome</keyword>
<reference evidence="2 3" key="1">
    <citation type="submission" date="2016-05" db="EMBL/GenBank/DDBJ databases">
        <title>Comparative analysis of secretome profiles of manganese(II)-oxidizing ascomycete fungi.</title>
        <authorList>
            <consortium name="DOE Joint Genome Institute"/>
            <person name="Zeiner C.A."/>
            <person name="Purvine S.O."/>
            <person name="Zink E.M."/>
            <person name="Wu S."/>
            <person name="Pasa-Tolic L."/>
            <person name="Chaput D.L."/>
            <person name="Haridas S."/>
            <person name="Grigoriev I.V."/>
            <person name="Santelli C.M."/>
            <person name="Hansel C.M."/>
        </authorList>
    </citation>
    <scope>NUCLEOTIDE SEQUENCE [LARGE SCALE GENOMIC DNA]</scope>
    <source>
        <strain evidence="2 3">AP3s5-JAC2a</strain>
    </source>
</reference>
<evidence type="ECO:0000313" key="3">
    <source>
        <dbReference type="Proteomes" id="UP000077069"/>
    </source>
</evidence>
<dbReference type="Pfam" id="PF12697">
    <property type="entry name" value="Abhydrolase_6"/>
    <property type="match status" value="1"/>
</dbReference>
<dbReference type="AlphaFoldDB" id="A0A177CX85"/>